<feature type="signal peptide" evidence="1">
    <location>
        <begin position="1"/>
        <end position="26"/>
    </location>
</feature>
<dbReference type="InterPro" id="IPR015943">
    <property type="entry name" value="WD40/YVTN_repeat-like_dom_sf"/>
</dbReference>
<protein>
    <submittedName>
        <fullName evidence="2">Sugar lactone lactonase YvrE</fullName>
    </submittedName>
</protein>
<dbReference type="Gene3D" id="2.130.10.10">
    <property type="entry name" value="YVTN repeat-like/Quinoprotein amine dehydrogenase"/>
    <property type="match status" value="1"/>
</dbReference>
<keyword evidence="3" id="KW-1185">Reference proteome</keyword>
<sequence length="318" mass="32799">MFGTRSYSILAAMGLAAGTVFTCASAASAEQPAIALPASSPFPESLTATSDSTLYAGSLTNGGVVRAKPGSTEAEVWIKPGAFGTRSTFGVLADEANGLLWVCSNDASRLGAKGPSDVEGAFVKGFDFKTGEGRISVPLPAGPAICNDMVLGPDGSLYASNTAQPQILRLKPGGSEMEVWAQDERLKGGLDGLAFGADGALYANTFMSGELFRFEVKSGSVGKIGKIETPRPLKFPDGLKADGSGFLMVEGGGPLSRVTIADGKATLTTIKDFAGPTGLARVGDVIWVAEGQIVNLVDPSLKGQMPKSFQLRAVKADR</sequence>
<dbReference type="SUPFAM" id="SSF63829">
    <property type="entry name" value="Calcium-dependent phosphotriesterase"/>
    <property type="match status" value="1"/>
</dbReference>
<comment type="caution">
    <text evidence="2">The sequence shown here is derived from an EMBL/GenBank/DDBJ whole genome shotgun (WGS) entry which is preliminary data.</text>
</comment>
<gene>
    <name evidence="2" type="ORF">E9232_006335</name>
</gene>
<keyword evidence="1" id="KW-0732">Signal</keyword>
<dbReference type="InterPro" id="IPR051344">
    <property type="entry name" value="Vgb"/>
</dbReference>
<dbReference type="EMBL" id="JAVDPW010000014">
    <property type="protein sequence ID" value="MDR6293782.1"/>
    <property type="molecule type" value="Genomic_DNA"/>
</dbReference>
<reference evidence="2 3" key="1">
    <citation type="submission" date="2023-07" db="EMBL/GenBank/DDBJ databases">
        <title>Sorghum-associated microbial communities from plants grown in Nebraska, USA.</title>
        <authorList>
            <person name="Schachtman D."/>
        </authorList>
    </citation>
    <scope>NUCLEOTIDE SEQUENCE [LARGE SCALE GENOMIC DNA]</scope>
    <source>
        <strain evidence="2 3">584</strain>
    </source>
</reference>
<evidence type="ECO:0000313" key="2">
    <source>
        <dbReference type="EMBL" id="MDR6293782.1"/>
    </source>
</evidence>
<evidence type="ECO:0000313" key="3">
    <source>
        <dbReference type="Proteomes" id="UP001262410"/>
    </source>
</evidence>
<dbReference type="PANTHER" id="PTHR40274:SF3">
    <property type="entry name" value="VIRGINIAMYCIN B LYASE"/>
    <property type="match status" value="1"/>
</dbReference>
<name>A0ABU1JYT4_9PROT</name>
<dbReference type="RefSeq" id="WP_309801036.1">
    <property type="nucleotide sequence ID" value="NZ_JAVDPW010000014.1"/>
</dbReference>
<accession>A0ABU1JYT4</accession>
<evidence type="ECO:0000256" key="1">
    <source>
        <dbReference type="SAM" id="SignalP"/>
    </source>
</evidence>
<dbReference type="Proteomes" id="UP001262410">
    <property type="component" value="Unassembled WGS sequence"/>
</dbReference>
<proteinExistence type="predicted"/>
<organism evidence="2 3">
    <name type="scientific">Inquilinus ginsengisoli</name>
    <dbReference type="NCBI Taxonomy" id="363840"/>
    <lineage>
        <taxon>Bacteria</taxon>
        <taxon>Pseudomonadati</taxon>
        <taxon>Pseudomonadota</taxon>
        <taxon>Alphaproteobacteria</taxon>
        <taxon>Rhodospirillales</taxon>
        <taxon>Rhodospirillaceae</taxon>
        <taxon>Inquilinus</taxon>
    </lineage>
</organism>
<feature type="chain" id="PRO_5046982580" evidence="1">
    <location>
        <begin position="27"/>
        <end position="318"/>
    </location>
</feature>
<dbReference type="PANTHER" id="PTHR40274">
    <property type="entry name" value="VIRGINIAMYCIN B LYASE"/>
    <property type="match status" value="1"/>
</dbReference>